<dbReference type="AlphaFoldDB" id="A0AAD8BHC4"/>
<evidence type="ECO:0000313" key="2">
    <source>
        <dbReference type="EMBL" id="KAK0054451.1"/>
    </source>
</evidence>
<accession>A0AAD8BHC4</accession>
<sequence>LEYVQILRQVICHCNVFIFYESGRRLLMFPVFLLLVLQSVSLRMSYLYLLLPMMYYVNEAIVVRGLLTVNAYVDLFVTSSRIQVEDGDRWDWRGG</sequence>
<comment type="caution">
    <text evidence="2">The sequence shown here is derived from an EMBL/GenBank/DDBJ whole genome shotgun (WGS) entry which is preliminary data.</text>
</comment>
<feature type="transmembrane region" description="Helical" evidence="1">
    <location>
        <begin position="26"/>
        <end position="49"/>
    </location>
</feature>
<keyword evidence="3" id="KW-1185">Reference proteome</keyword>
<name>A0AAD8BHC4_BIOPF</name>
<evidence type="ECO:0000256" key="1">
    <source>
        <dbReference type="SAM" id="Phobius"/>
    </source>
</evidence>
<evidence type="ECO:0000313" key="3">
    <source>
        <dbReference type="Proteomes" id="UP001233172"/>
    </source>
</evidence>
<dbReference type="Proteomes" id="UP001233172">
    <property type="component" value="Unassembled WGS sequence"/>
</dbReference>
<organism evidence="2 3">
    <name type="scientific">Biomphalaria pfeifferi</name>
    <name type="common">Bloodfluke planorb</name>
    <name type="synonym">Freshwater snail</name>
    <dbReference type="NCBI Taxonomy" id="112525"/>
    <lineage>
        <taxon>Eukaryota</taxon>
        <taxon>Metazoa</taxon>
        <taxon>Spiralia</taxon>
        <taxon>Lophotrochozoa</taxon>
        <taxon>Mollusca</taxon>
        <taxon>Gastropoda</taxon>
        <taxon>Heterobranchia</taxon>
        <taxon>Euthyneura</taxon>
        <taxon>Panpulmonata</taxon>
        <taxon>Hygrophila</taxon>
        <taxon>Lymnaeoidea</taxon>
        <taxon>Planorbidae</taxon>
        <taxon>Biomphalaria</taxon>
    </lineage>
</organism>
<proteinExistence type="predicted"/>
<keyword evidence="1" id="KW-1133">Transmembrane helix</keyword>
<reference evidence="2" key="2">
    <citation type="submission" date="2023-04" db="EMBL/GenBank/DDBJ databases">
        <authorList>
            <person name="Bu L."/>
            <person name="Lu L."/>
            <person name="Laidemitt M.R."/>
            <person name="Zhang S.M."/>
            <person name="Mutuku M."/>
            <person name="Mkoji G."/>
            <person name="Steinauer M."/>
            <person name="Loker E.S."/>
        </authorList>
    </citation>
    <scope>NUCLEOTIDE SEQUENCE</scope>
    <source>
        <strain evidence="2">KasaAsao</strain>
        <tissue evidence="2">Whole Snail</tissue>
    </source>
</reference>
<keyword evidence="1" id="KW-0472">Membrane</keyword>
<keyword evidence="1" id="KW-0812">Transmembrane</keyword>
<reference evidence="2" key="1">
    <citation type="journal article" date="2023" name="PLoS Negl. Trop. Dis.">
        <title>A genome sequence for Biomphalaria pfeifferi, the major vector snail for the human-infecting parasite Schistosoma mansoni.</title>
        <authorList>
            <person name="Bu L."/>
            <person name="Lu L."/>
            <person name="Laidemitt M.R."/>
            <person name="Zhang S.M."/>
            <person name="Mutuku M."/>
            <person name="Mkoji G."/>
            <person name="Steinauer M."/>
            <person name="Loker E.S."/>
        </authorList>
    </citation>
    <scope>NUCLEOTIDE SEQUENCE</scope>
    <source>
        <strain evidence="2">KasaAsao</strain>
    </source>
</reference>
<feature type="non-terminal residue" evidence="2">
    <location>
        <position position="1"/>
    </location>
</feature>
<protein>
    <submittedName>
        <fullName evidence="2">Uncharacterized protein</fullName>
    </submittedName>
</protein>
<dbReference type="EMBL" id="JASAOG010000077">
    <property type="protein sequence ID" value="KAK0054451.1"/>
    <property type="molecule type" value="Genomic_DNA"/>
</dbReference>
<gene>
    <name evidence="2" type="ORF">Bpfe_016027</name>
</gene>